<dbReference type="Gene3D" id="3.40.250.10">
    <property type="entry name" value="Rhodanese-like domain"/>
    <property type="match status" value="1"/>
</dbReference>
<protein>
    <submittedName>
        <fullName evidence="3">Rhodanese-related sulfurtransferase</fullName>
    </submittedName>
</protein>
<dbReference type="RefSeq" id="WP_114280370.1">
    <property type="nucleotide sequence ID" value="NZ_QPJY01000007.1"/>
</dbReference>
<accession>A0A369C375</accession>
<sequence>MNMKNIFIAVAGIVSVSLASPAAADEIGDGNRYELDRYYHSEISAAEAYQDMMRNEAVLIDVRRLREYAAGHPERAYNVPYPHIVGSNDQSALTFYWEVYDIVNGRTDTPIMTLCRTGHRSVLAANILSDPDSHPDTQGLEPFTNVRNIWEGFVGQYKYAYAGGNILLDPNPIPLDLNNNGVMDSDTADVYSHTSDANPDKDGWRNFQHLPWTSKIRKPLAYLQDELMYEGFIEY</sequence>
<keyword evidence="4" id="KW-1185">Reference proteome</keyword>
<evidence type="ECO:0000313" key="3">
    <source>
        <dbReference type="EMBL" id="RCX28440.1"/>
    </source>
</evidence>
<dbReference type="InterPro" id="IPR036873">
    <property type="entry name" value="Rhodanese-like_dom_sf"/>
</dbReference>
<proteinExistence type="predicted"/>
<dbReference type="OrthoDB" id="9814704at2"/>
<feature type="domain" description="Rhodanese" evidence="2">
    <location>
        <begin position="53"/>
        <end position="128"/>
    </location>
</feature>
<dbReference type="PROSITE" id="PS50206">
    <property type="entry name" value="RHODANESE_3"/>
    <property type="match status" value="1"/>
</dbReference>
<dbReference type="Pfam" id="PF00581">
    <property type="entry name" value="Rhodanese"/>
    <property type="match status" value="1"/>
</dbReference>
<dbReference type="CDD" id="cd00158">
    <property type="entry name" value="RHOD"/>
    <property type="match status" value="1"/>
</dbReference>
<keyword evidence="1" id="KW-0732">Signal</keyword>
<dbReference type="AlphaFoldDB" id="A0A369C375"/>
<dbReference type="SMART" id="SM00450">
    <property type="entry name" value="RHOD"/>
    <property type="match status" value="1"/>
</dbReference>
<dbReference type="InterPro" id="IPR001763">
    <property type="entry name" value="Rhodanese-like_dom"/>
</dbReference>
<evidence type="ECO:0000256" key="1">
    <source>
        <dbReference type="SAM" id="SignalP"/>
    </source>
</evidence>
<evidence type="ECO:0000259" key="2">
    <source>
        <dbReference type="PROSITE" id="PS50206"/>
    </source>
</evidence>
<dbReference type="SUPFAM" id="SSF52821">
    <property type="entry name" value="Rhodanese/Cell cycle control phosphatase"/>
    <property type="match status" value="1"/>
</dbReference>
<comment type="caution">
    <text evidence="3">The sequence shown here is derived from an EMBL/GenBank/DDBJ whole genome shotgun (WGS) entry which is preliminary data.</text>
</comment>
<dbReference type="Proteomes" id="UP000252707">
    <property type="component" value="Unassembled WGS sequence"/>
</dbReference>
<dbReference type="EMBL" id="QPJY01000007">
    <property type="protein sequence ID" value="RCX28440.1"/>
    <property type="molecule type" value="Genomic_DNA"/>
</dbReference>
<dbReference type="InterPro" id="IPR052367">
    <property type="entry name" value="Thiosulfate_ST/Rhodanese-like"/>
</dbReference>
<reference evidence="3 4" key="1">
    <citation type="submission" date="2018-07" db="EMBL/GenBank/DDBJ databases">
        <title>Genomic Encyclopedia of Type Strains, Phase IV (KMG-IV): sequencing the most valuable type-strain genomes for metagenomic binning, comparative biology and taxonomic classification.</title>
        <authorList>
            <person name="Goeker M."/>
        </authorList>
    </citation>
    <scope>NUCLEOTIDE SEQUENCE [LARGE SCALE GENOMIC DNA]</scope>
    <source>
        <strain evidence="3 4">DSM 26407</strain>
    </source>
</reference>
<name>A0A369C375_9GAMM</name>
<dbReference type="PANTHER" id="PTHR45431">
    <property type="entry name" value="RHODANESE-LIKE DOMAIN-CONTAINING PROTEIN 15, CHLOROPLASTIC"/>
    <property type="match status" value="1"/>
</dbReference>
<evidence type="ECO:0000313" key="4">
    <source>
        <dbReference type="Proteomes" id="UP000252707"/>
    </source>
</evidence>
<organism evidence="3 4">
    <name type="scientific">Thioalbus denitrificans</name>
    <dbReference type="NCBI Taxonomy" id="547122"/>
    <lineage>
        <taxon>Bacteria</taxon>
        <taxon>Pseudomonadati</taxon>
        <taxon>Pseudomonadota</taxon>
        <taxon>Gammaproteobacteria</taxon>
        <taxon>Chromatiales</taxon>
        <taxon>Ectothiorhodospiraceae</taxon>
        <taxon>Thioalbus</taxon>
    </lineage>
</organism>
<keyword evidence="3" id="KW-0808">Transferase</keyword>
<feature type="chain" id="PRO_5017076584" evidence="1">
    <location>
        <begin position="25"/>
        <end position="235"/>
    </location>
</feature>
<gene>
    <name evidence="3" type="ORF">DFQ59_107189</name>
</gene>
<dbReference type="PANTHER" id="PTHR45431:SF3">
    <property type="entry name" value="RHODANESE-LIKE DOMAIN-CONTAINING PROTEIN 15, CHLOROPLASTIC"/>
    <property type="match status" value="1"/>
</dbReference>
<feature type="signal peptide" evidence="1">
    <location>
        <begin position="1"/>
        <end position="24"/>
    </location>
</feature>
<dbReference type="GO" id="GO:0016740">
    <property type="term" value="F:transferase activity"/>
    <property type="evidence" value="ECO:0007669"/>
    <property type="project" value="UniProtKB-KW"/>
</dbReference>